<dbReference type="InterPro" id="IPR000587">
    <property type="entry name" value="Creatinase_N"/>
</dbReference>
<dbReference type="SUPFAM" id="SSF55920">
    <property type="entry name" value="Creatinase/aminopeptidase"/>
    <property type="match status" value="1"/>
</dbReference>
<dbReference type="OrthoDB" id="412708at2759"/>
<dbReference type="Pfam" id="PF00557">
    <property type="entry name" value="Peptidase_M24"/>
    <property type="match status" value="1"/>
</dbReference>
<dbReference type="Pfam" id="PF01321">
    <property type="entry name" value="Creatinase_N"/>
    <property type="match status" value="1"/>
</dbReference>
<dbReference type="Gene3D" id="3.90.230.10">
    <property type="entry name" value="Creatinase/methionine aminopeptidase superfamily"/>
    <property type="match status" value="1"/>
</dbReference>
<evidence type="ECO:0008006" key="5">
    <source>
        <dbReference type="Google" id="ProtNLM"/>
    </source>
</evidence>
<protein>
    <recommendedName>
        <fullName evidence="5">Xaa-Pro dipeptidase</fullName>
    </recommendedName>
</protein>
<dbReference type="PANTHER" id="PTHR46112:SF2">
    <property type="entry name" value="XAA-PRO AMINOPEPTIDASE P-RELATED"/>
    <property type="match status" value="1"/>
</dbReference>
<feature type="non-terminal residue" evidence="3">
    <location>
        <position position="1"/>
    </location>
</feature>
<name>A0A812XQ84_9DINO</name>
<dbReference type="AlphaFoldDB" id="A0A812XQ84"/>
<accession>A0A812XQ84</accession>
<dbReference type="InterPro" id="IPR050659">
    <property type="entry name" value="Peptidase_M24B"/>
</dbReference>
<evidence type="ECO:0000313" key="3">
    <source>
        <dbReference type="EMBL" id="CAE7747557.1"/>
    </source>
</evidence>
<dbReference type="Proteomes" id="UP000601435">
    <property type="component" value="Unassembled WGS sequence"/>
</dbReference>
<dbReference type="InterPro" id="IPR036005">
    <property type="entry name" value="Creatinase/aminopeptidase-like"/>
</dbReference>
<dbReference type="PANTHER" id="PTHR46112">
    <property type="entry name" value="AMINOPEPTIDASE"/>
    <property type="match status" value="1"/>
</dbReference>
<dbReference type="InterPro" id="IPR029149">
    <property type="entry name" value="Creatin/AminoP/Spt16_N"/>
</dbReference>
<proteinExistence type="predicted"/>
<dbReference type="Gene3D" id="3.40.350.10">
    <property type="entry name" value="Creatinase/prolidase N-terminal domain"/>
    <property type="match status" value="1"/>
</dbReference>
<gene>
    <name evidence="3" type="ORF">SNEC2469_LOCUS21661</name>
</gene>
<feature type="domain" description="Peptidase M24" evidence="1">
    <location>
        <begin position="936"/>
        <end position="1031"/>
    </location>
</feature>
<dbReference type="EMBL" id="CAJNJA010038483">
    <property type="protein sequence ID" value="CAE7747557.1"/>
    <property type="molecule type" value="Genomic_DNA"/>
</dbReference>
<dbReference type="SUPFAM" id="SSF53092">
    <property type="entry name" value="Creatinase/prolidase N-terminal domain"/>
    <property type="match status" value="1"/>
</dbReference>
<sequence>EVLKQALRLDKDAKLLVLLSDLPFQKSDLRQAFVEAFCEQADLENYHFLKLLEKRLLDLTLTSDETSVILDGALSLPRRAKLRVLLSELPFAASQLVEASIEPLLSAAKARDVYLAGSIVSRLLKAGVAASQTSGILEAARKLNMSAKLVILLSPLPFRSDDLVEALRNPLLSAADAGAVKVVQSIIERLLRANMEAAQTTGILEEAVKLKPSARLILLLSDLPFVASPSLQHFLTRLLLMFSKQHGAETFAIVKLIGTKLSACGMKKADADSILRSGIISGTSAQLRVLTSGLPFHSGTVRRLVPELASSLVEAAARKDTELVEEAERVLRHRGIRASHTSSFLERACHARCYSFIVHSTLPFEPRVLTSSLAEAYLRELVEGTHSENEFVQRYCSATEIEMALSRAGANQVAFLACVLLLAADTLPPDAPVIRHLLERLVHIGIAMPEADYLMDRIRPELSRLLSRSAMPFSEAALARTSAQLRVLTCGLPFHSGTVRRLVPELASSLVEAAARNDTELVEEAERVLRHRGIRASHTSSFLMRACHARCYSFIVHSTLPFEPRVLTSSLAEAYLQELVEKADAYWQIEPHWLVESDIELAFIRAGANQVAFLACVLLLAADTLPPDAPVIRHLLERLVHIGIATPEADYLMDRIRPELSRLLSRSAMAFSKAALARAGINHVKYRRGPENCWRQGIESTNAAELKESIMYFVGCAHAVFASCPSLSSATGHSWASRPEPRPWSFLCPKAMSFPIEEVAFNVLRAAKPEGAPIFHGWSGQPLRVPPEEYQRRLQAVKEFMDSDGISLLVVVQPEDLYYLTGLYTIGDSAPQALILPKDADPFLIARLIEFDLVPKLSWVAEAFTCPDSASIHDVFCHAVSKYLEPKCCVGLQLASISAAHYIRLRSFFDAAGAECVDASKTVEKARLQKFEFEQECIRAASAMSESALAAALNAVKPGKLLSDLHATAYSELIRAGSEVPGYVPIVRSTDPSGHGSWMPAEEVRPGNLVFLEHSACKFGHHAPLMRTAFVLNEGEASPPAWLLE</sequence>
<organism evidence="3 4">
    <name type="scientific">Symbiodinium necroappetens</name>
    <dbReference type="NCBI Taxonomy" id="1628268"/>
    <lineage>
        <taxon>Eukaryota</taxon>
        <taxon>Sar</taxon>
        <taxon>Alveolata</taxon>
        <taxon>Dinophyceae</taxon>
        <taxon>Suessiales</taxon>
        <taxon>Symbiodiniaceae</taxon>
        <taxon>Symbiodinium</taxon>
    </lineage>
</organism>
<evidence type="ECO:0000259" key="1">
    <source>
        <dbReference type="Pfam" id="PF00557"/>
    </source>
</evidence>
<comment type="caution">
    <text evidence="3">The sequence shown here is derived from an EMBL/GenBank/DDBJ whole genome shotgun (WGS) entry which is preliminary data.</text>
</comment>
<evidence type="ECO:0000259" key="2">
    <source>
        <dbReference type="Pfam" id="PF01321"/>
    </source>
</evidence>
<reference evidence="3" key="1">
    <citation type="submission" date="2021-02" db="EMBL/GenBank/DDBJ databases">
        <authorList>
            <person name="Dougan E. K."/>
            <person name="Rhodes N."/>
            <person name="Thang M."/>
            <person name="Chan C."/>
        </authorList>
    </citation>
    <scope>NUCLEOTIDE SEQUENCE</scope>
</reference>
<evidence type="ECO:0000313" key="4">
    <source>
        <dbReference type="Proteomes" id="UP000601435"/>
    </source>
</evidence>
<feature type="non-terminal residue" evidence="3">
    <location>
        <position position="1045"/>
    </location>
</feature>
<feature type="domain" description="Creatinase N-terminal" evidence="2">
    <location>
        <begin position="793"/>
        <end position="928"/>
    </location>
</feature>
<keyword evidence="4" id="KW-1185">Reference proteome</keyword>
<dbReference type="InterPro" id="IPR000994">
    <property type="entry name" value="Pept_M24"/>
</dbReference>